<dbReference type="Proteomes" id="UP000503018">
    <property type="component" value="Chromosome"/>
</dbReference>
<evidence type="ECO:0000313" key="2">
    <source>
        <dbReference type="Proteomes" id="UP000503018"/>
    </source>
</evidence>
<gene>
    <name evidence="1" type="ORF">GV829_05425</name>
</gene>
<name>A0A6M4AU58_9SPHN</name>
<organism evidence="1 2">
    <name type="scientific">Sphingomonas lacunae</name>
    <dbReference type="NCBI Taxonomy" id="2698828"/>
    <lineage>
        <taxon>Bacteria</taxon>
        <taxon>Pseudomonadati</taxon>
        <taxon>Pseudomonadota</taxon>
        <taxon>Alphaproteobacteria</taxon>
        <taxon>Sphingomonadales</taxon>
        <taxon>Sphingomonadaceae</taxon>
        <taxon>Sphingomonas</taxon>
    </lineage>
</organism>
<dbReference type="EMBL" id="CP053015">
    <property type="protein sequence ID" value="QJQ31960.1"/>
    <property type="molecule type" value="Genomic_DNA"/>
</dbReference>
<accession>A0A6M4AU58</accession>
<evidence type="ECO:0000313" key="1">
    <source>
        <dbReference type="EMBL" id="QJQ31960.1"/>
    </source>
</evidence>
<sequence length="61" mass="7426">MSTRIFRLIERHARIDDALRLEQQRAGADWQRINELKRLKLRIKDMIHRFITRQRPARSGS</sequence>
<dbReference type="AlphaFoldDB" id="A0A6M4AU58"/>
<reference evidence="1 2" key="1">
    <citation type="submission" date="2020-01" db="EMBL/GenBank/DDBJ databases">
        <title>Sphingomonas sp. strain CSW-10.</title>
        <authorList>
            <person name="Chen W.-M."/>
        </authorList>
    </citation>
    <scope>NUCLEOTIDE SEQUENCE [LARGE SCALE GENOMIC DNA]</scope>
    <source>
        <strain evidence="1 2">CSW-10</strain>
    </source>
</reference>
<dbReference type="RefSeq" id="WP_169944650.1">
    <property type="nucleotide sequence ID" value="NZ_CP053015.1"/>
</dbReference>
<dbReference type="KEGG" id="slan:GV829_05425"/>
<keyword evidence="2" id="KW-1185">Reference proteome</keyword>
<dbReference type="InterPro" id="IPR038444">
    <property type="entry name" value="DUF465_sf"/>
</dbReference>
<dbReference type="InterPro" id="IPR007420">
    <property type="entry name" value="DUF465"/>
</dbReference>
<proteinExistence type="predicted"/>
<dbReference type="Gene3D" id="6.10.280.50">
    <property type="match status" value="1"/>
</dbReference>
<dbReference type="Pfam" id="PF04325">
    <property type="entry name" value="DUF465"/>
    <property type="match status" value="1"/>
</dbReference>
<protein>
    <submittedName>
        <fullName evidence="1">YdcH family protein</fullName>
    </submittedName>
</protein>